<keyword evidence="2" id="KW-1185">Reference proteome</keyword>
<comment type="caution">
    <text evidence="1">The sequence shown here is derived from an EMBL/GenBank/DDBJ whole genome shotgun (WGS) entry which is preliminary data.</text>
</comment>
<dbReference type="RefSeq" id="WP_249360104.1">
    <property type="nucleotide sequence ID" value="NZ_JABEMG010000050.1"/>
</dbReference>
<reference evidence="1" key="1">
    <citation type="journal article" date="2014" name="Int. J. Syst. Evol. Microbiol.">
        <title>Complete genome sequence of Corynebacterium casei LMG S-19264T (=DSM 44701T), isolated from a smear-ripened cheese.</title>
        <authorList>
            <consortium name="US DOE Joint Genome Institute (JGI-PGF)"/>
            <person name="Walter F."/>
            <person name="Albersmeier A."/>
            <person name="Kalinowski J."/>
            <person name="Ruckert C."/>
        </authorList>
    </citation>
    <scope>NUCLEOTIDE SEQUENCE</scope>
    <source>
        <strain evidence="1">JCM 3051</strain>
    </source>
</reference>
<dbReference type="AlphaFoldDB" id="A0A8H9GFS7"/>
<dbReference type="EMBL" id="BMPT01000004">
    <property type="protein sequence ID" value="GGM19968.1"/>
    <property type="molecule type" value="Genomic_DNA"/>
</dbReference>
<gene>
    <name evidence="1" type="ORF">GCM10010102_14490</name>
</gene>
<dbReference type="Proteomes" id="UP000655589">
    <property type="component" value="Unassembled WGS sequence"/>
</dbReference>
<protein>
    <submittedName>
        <fullName evidence="1">Uncharacterized protein</fullName>
    </submittedName>
</protein>
<name>A0A8H9GFS7_9MICO</name>
<proteinExistence type="predicted"/>
<organism evidence="1 2">
    <name type="scientific">Promicromonospora citrea</name>
    <dbReference type="NCBI Taxonomy" id="43677"/>
    <lineage>
        <taxon>Bacteria</taxon>
        <taxon>Bacillati</taxon>
        <taxon>Actinomycetota</taxon>
        <taxon>Actinomycetes</taxon>
        <taxon>Micrococcales</taxon>
        <taxon>Promicromonosporaceae</taxon>
        <taxon>Promicromonospora</taxon>
    </lineage>
</organism>
<accession>A0A8H9GFS7</accession>
<sequence length="81" mass="8696">MGTGCAQRVVVELGEELRLDGGTGRLELFERAQRVDPCRVGVRRGCREQPGVQGRHALCVGAGDLDGRGLVVLLSHLHPPL</sequence>
<evidence type="ECO:0000313" key="1">
    <source>
        <dbReference type="EMBL" id="GGM19968.1"/>
    </source>
</evidence>
<reference evidence="1" key="2">
    <citation type="submission" date="2020-09" db="EMBL/GenBank/DDBJ databases">
        <authorList>
            <person name="Sun Q."/>
            <person name="Ohkuma M."/>
        </authorList>
    </citation>
    <scope>NUCLEOTIDE SEQUENCE</scope>
    <source>
        <strain evidence="1">JCM 3051</strain>
    </source>
</reference>
<evidence type="ECO:0000313" key="2">
    <source>
        <dbReference type="Proteomes" id="UP000655589"/>
    </source>
</evidence>